<dbReference type="KEGG" id="psai:C3B54_11827"/>
<feature type="transmembrane region" description="Helical" evidence="1">
    <location>
        <begin position="77"/>
        <end position="101"/>
    </location>
</feature>
<evidence type="ECO:0000313" key="3">
    <source>
        <dbReference type="Proteomes" id="UP000243077"/>
    </source>
</evidence>
<proteinExistence type="predicted"/>
<keyword evidence="1" id="KW-1133">Transmembrane helix</keyword>
<dbReference type="AlphaFoldDB" id="A0A2L2BQ65"/>
<sequence>MSAIWWSVIAASLLVFALKFVGYLVPQKIVSGPVVSRVAGLVTIALLSSLVASQTLAGDGGIVLDARIPAVLVAGLLLWFRAPFIVVIVAAALVAAGLRFLGWMP</sequence>
<evidence type="ECO:0000256" key="1">
    <source>
        <dbReference type="SAM" id="Phobius"/>
    </source>
</evidence>
<dbReference type="InterPro" id="IPR008407">
    <property type="entry name" value="Brnchd-chn_aa_trnsp_AzlD"/>
</dbReference>
<dbReference type="Pfam" id="PF05437">
    <property type="entry name" value="AzlD"/>
    <property type="match status" value="1"/>
</dbReference>
<keyword evidence="1" id="KW-0472">Membrane</keyword>
<gene>
    <name evidence="2" type="ORF">C3B54_11827</name>
</gene>
<dbReference type="RefSeq" id="WP_104913366.1">
    <property type="nucleotide sequence ID" value="NZ_CP026923.1"/>
</dbReference>
<dbReference type="Proteomes" id="UP000243077">
    <property type="component" value="Chromosome"/>
</dbReference>
<feature type="transmembrane region" description="Helical" evidence="1">
    <location>
        <begin position="6"/>
        <end position="26"/>
    </location>
</feature>
<accession>A0A2L2BQ65</accession>
<evidence type="ECO:0000313" key="2">
    <source>
        <dbReference type="EMBL" id="AVG23805.1"/>
    </source>
</evidence>
<organism evidence="2 3">
    <name type="scientific">Pontimonas salivibrio</name>
    <dbReference type="NCBI Taxonomy" id="1159327"/>
    <lineage>
        <taxon>Bacteria</taxon>
        <taxon>Bacillati</taxon>
        <taxon>Actinomycetota</taxon>
        <taxon>Actinomycetes</taxon>
        <taxon>Micrococcales</taxon>
        <taxon>Microbacteriaceae</taxon>
        <taxon>Pontimonas</taxon>
    </lineage>
</organism>
<feature type="transmembrane region" description="Helical" evidence="1">
    <location>
        <begin position="38"/>
        <end position="57"/>
    </location>
</feature>
<protein>
    <submittedName>
        <fullName evidence="2">Azaleucine resistance exporter subunit AzlD</fullName>
    </submittedName>
</protein>
<name>A0A2L2BQ65_9MICO</name>
<reference evidence="2 3" key="1">
    <citation type="submission" date="2018-02" db="EMBL/GenBank/DDBJ databases">
        <title>Complete genome of the streamlined marine actinobacterium Pontimonas salivibrio CL-TW6 adapted to coastal planktonic lifestype.</title>
        <authorList>
            <person name="Cho B.C."/>
            <person name="Hardies S.C."/>
            <person name="Jang G.I."/>
            <person name="Hwang C.Y."/>
        </authorList>
    </citation>
    <scope>NUCLEOTIDE SEQUENCE [LARGE SCALE GENOMIC DNA]</scope>
    <source>
        <strain evidence="2 3">CL-TW6</strain>
    </source>
</reference>
<keyword evidence="1" id="KW-0812">Transmembrane</keyword>
<keyword evidence="3" id="KW-1185">Reference proteome</keyword>
<dbReference type="EMBL" id="CP026923">
    <property type="protein sequence ID" value="AVG23805.1"/>
    <property type="molecule type" value="Genomic_DNA"/>
</dbReference>
<dbReference type="OrthoDB" id="3733498at2"/>